<organism evidence="2 3">
    <name type="scientific">Eragrostis curvula</name>
    <name type="common">weeping love grass</name>
    <dbReference type="NCBI Taxonomy" id="38414"/>
    <lineage>
        <taxon>Eukaryota</taxon>
        <taxon>Viridiplantae</taxon>
        <taxon>Streptophyta</taxon>
        <taxon>Embryophyta</taxon>
        <taxon>Tracheophyta</taxon>
        <taxon>Spermatophyta</taxon>
        <taxon>Magnoliopsida</taxon>
        <taxon>Liliopsida</taxon>
        <taxon>Poales</taxon>
        <taxon>Poaceae</taxon>
        <taxon>PACMAD clade</taxon>
        <taxon>Chloridoideae</taxon>
        <taxon>Eragrostideae</taxon>
        <taxon>Eragrostidinae</taxon>
        <taxon>Eragrostis</taxon>
    </lineage>
</organism>
<dbReference type="Proteomes" id="UP000324897">
    <property type="component" value="Unassembled WGS sequence"/>
</dbReference>
<evidence type="ECO:0000256" key="1">
    <source>
        <dbReference type="SAM" id="MobiDB-lite"/>
    </source>
</evidence>
<feature type="compositionally biased region" description="Polar residues" evidence="1">
    <location>
        <begin position="34"/>
        <end position="57"/>
    </location>
</feature>
<keyword evidence="3" id="KW-1185">Reference proteome</keyword>
<accession>A0A5J9SV35</accession>
<protein>
    <submittedName>
        <fullName evidence="2">Uncharacterized protein</fullName>
    </submittedName>
</protein>
<feature type="non-terminal residue" evidence="2">
    <location>
        <position position="1"/>
    </location>
</feature>
<proteinExistence type="predicted"/>
<reference evidence="2 3" key="1">
    <citation type="journal article" date="2019" name="Sci. Rep.">
        <title>A high-quality genome of Eragrostis curvula grass provides insights into Poaceae evolution and supports new strategies to enhance forage quality.</title>
        <authorList>
            <person name="Carballo J."/>
            <person name="Santos B.A.C.M."/>
            <person name="Zappacosta D."/>
            <person name="Garbus I."/>
            <person name="Selva J.P."/>
            <person name="Gallo C.A."/>
            <person name="Diaz A."/>
            <person name="Albertini E."/>
            <person name="Caccamo M."/>
            <person name="Echenique V."/>
        </authorList>
    </citation>
    <scope>NUCLEOTIDE SEQUENCE [LARGE SCALE GENOMIC DNA]</scope>
    <source>
        <strain evidence="3">cv. Victoria</strain>
        <tissue evidence="2">Leaf</tissue>
    </source>
</reference>
<feature type="compositionally biased region" description="Basic residues" evidence="1">
    <location>
        <begin position="58"/>
        <end position="70"/>
    </location>
</feature>
<sequence length="85" mass="9125">MAMAMTVNLAARSGGRACGRVLEDNRPQKKARKSASNENRAQADMASQSSMNSTPVKRNSKKAAKTRSSPKFKAAANKKGKDTKN</sequence>
<evidence type="ECO:0000313" key="2">
    <source>
        <dbReference type="EMBL" id="TVU02784.1"/>
    </source>
</evidence>
<name>A0A5J9SV35_9POAL</name>
<feature type="region of interest" description="Disordered" evidence="1">
    <location>
        <begin position="1"/>
        <end position="85"/>
    </location>
</feature>
<gene>
    <name evidence="2" type="ORF">EJB05_51699</name>
</gene>
<comment type="caution">
    <text evidence="2">The sequence shown here is derived from an EMBL/GenBank/DDBJ whole genome shotgun (WGS) entry which is preliminary data.</text>
</comment>
<evidence type="ECO:0000313" key="3">
    <source>
        <dbReference type="Proteomes" id="UP000324897"/>
    </source>
</evidence>
<dbReference type="Gramene" id="TVU02784">
    <property type="protein sequence ID" value="TVU02784"/>
    <property type="gene ID" value="EJB05_51699"/>
</dbReference>
<dbReference type="EMBL" id="RWGY01000276">
    <property type="protein sequence ID" value="TVU02784.1"/>
    <property type="molecule type" value="Genomic_DNA"/>
</dbReference>
<dbReference type="AlphaFoldDB" id="A0A5J9SV35"/>